<name>A0AAV5CXF8_ELECO</name>
<dbReference type="PROSITE" id="PS00455">
    <property type="entry name" value="AMP_BINDING"/>
    <property type="match status" value="2"/>
</dbReference>
<dbReference type="InterPro" id="IPR020845">
    <property type="entry name" value="AMP-binding_CS"/>
</dbReference>
<comment type="catalytic activity">
    <reaction evidence="9">
        <text>(E)-4-coumarate + ATP + CoA = (E)-4-coumaroyl-CoA + AMP + diphosphate</text>
        <dbReference type="Rhea" id="RHEA:19641"/>
        <dbReference type="ChEBI" id="CHEBI:12876"/>
        <dbReference type="ChEBI" id="CHEBI:30616"/>
        <dbReference type="ChEBI" id="CHEBI:33019"/>
        <dbReference type="ChEBI" id="CHEBI:57287"/>
        <dbReference type="ChEBI" id="CHEBI:85008"/>
        <dbReference type="ChEBI" id="CHEBI:456215"/>
        <dbReference type="EC" id="6.2.1.12"/>
    </reaction>
    <physiologicalReaction direction="left-to-right" evidence="9">
        <dbReference type="Rhea" id="RHEA:19642"/>
    </physiologicalReaction>
</comment>
<dbReference type="GO" id="GO:0106290">
    <property type="term" value="F:trans-cinnamate-CoA ligase activity"/>
    <property type="evidence" value="ECO:0007669"/>
    <property type="project" value="UniProtKB-ARBA"/>
</dbReference>
<feature type="region of interest" description="Disordered" evidence="10">
    <location>
        <begin position="196"/>
        <end position="225"/>
    </location>
</feature>
<dbReference type="Gene3D" id="3.40.50.12780">
    <property type="entry name" value="N-terminal domain of ligase-like"/>
    <property type="match status" value="3"/>
</dbReference>
<evidence type="ECO:0000259" key="12">
    <source>
        <dbReference type="Pfam" id="PF13193"/>
    </source>
</evidence>
<gene>
    <name evidence="14" type="primary">ga20457</name>
    <name evidence="14" type="ORF">PR202_ga20457</name>
</gene>
<sequence length="808" mass="88190">MGVAVAAMPRNGNADPRRPCPCGAVLGESLAAEAAPGDDPPRPSQRRVRHAGARLLHAAEIFYWKQKWNPDEVCAENLDVTKGPIKIEWFKGGMTNICYNAVDRNVEAGNGDKVAMYWEGNEPSQDGKLTYSELLDKLSNYLKSVGVGKGDAVVIYLPMLMELPIAMLACARIGAVHSVIVLSVCSEDPLFLLYTSGSTGKPKQRRPPPPLRPPPAIPLRPAAPTPRSLPLRFLTTKSSRLPRRMGASDHLMGVAVAAMPRNGNADPRRPCPCGAVLGESLAAEAAPGDDLLVHPSAEFATQALVSSTQQYREMYQRSIDDPAGFWSEIAEIFYWKQKWNPDEVCAENLDVTKGPIKIEWFKGGMTNICYNAVDRNVEAGNGDKVAMYWEGNEPSQDGKLTYSELLDKVCQVNLHSLMLKLSYALSNYLKSVGVGKGDAVVIYLPMLMELPIAMLACARIGAVHSVVFAGFSAEALAQRIVDCKPKVVITCNAVKRGVKLIPLKDIVDASLVESATNGVDVGICLTYENQSALKKDGTQWKIGRDVWWQDVVPNFPTKCDVEWVDAEDPLFLLYTSGSTGKPKITPLPGAWPQKPGSATFPFFGVQPVIVDEKGHEMVGECSGYLCIKNSWPGAFRTLYGDKDRYETTYFKPFVGYYFSGDGCRRDKDGYHWLTGRVDDVINVSGHRIGTAEVESALVSHPKCAEAAVVGIDHEVKGQGIYAFVTLVDGVSYSDDLRKSLIMTVRSQIGAFAAPDKIHWAPGLPKTRSGKIMRRILRKIASRQLDEVGDTSTLADPGVVDQLIALSDS</sequence>
<feature type="compositionally biased region" description="Pro residues" evidence="10">
    <location>
        <begin position="207"/>
        <end position="224"/>
    </location>
</feature>
<evidence type="ECO:0000256" key="4">
    <source>
        <dbReference type="ARBA" id="ARBA00022741"/>
    </source>
</evidence>
<feature type="domain" description="Acetyl-coenzyme A synthetase N-terminal" evidence="13">
    <location>
        <begin position="311"/>
        <end position="372"/>
    </location>
</feature>
<evidence type="ECO:0000313" key="15">
    <source>
        <dbReference type="Proteomes" id="UP001054889"/>
    </source>
</evidence>
<evidence type="ECO:0000256" key="6">
    <source>
        <dbReference type="ARBA" id="ARBA00022842"/>
    </source>
</evidence>
<evidence type="ECO:0000256" key="7">
    <source>
        <dbReference type="ARBA" id="ARBA00034219"/>
    </source>
</evidence>
<dbReference type="Pfam" id="PF16177">
    <property type="entry name" value="ACAS_N"/>
    <property type="match status" value="2"/>
</dbReference>
<dbReference type="GO" id="GO:0003987">
    <property type="term" value="F:acetate-CoA ligase activity"/>
    <property type="evidence" value="ECO:0007669"/>
    <property type="project" value="TreeGrafter"/>
</dbReference>
<dbReference type="GO" id="GO:0009698">
    <property type="term" value="P:phenylpropanoid metabolic process"/>
    <property type="evidence" value="ECO:0007669"/>
    <property type="project" value="UniProtKB-ARBA"/>
</dbReference>
<evidence type="ECO:0000256" key="2">
    <source>
        <dbReference type="ARBA" id="ARBA00006432"/>
    </source>
</evidence>
<comment type="cofactor">
    <cofactor evidence="1">
        <name>Mg(2+)</name>
        <dbReference type="ChEBI" id="CHEBI:18420"/>
    </cofactor>
</comment>
<dbReference type="InterPro" id="IPR000873">
    <property type="entry name" value="AMP-dep_synth/lig_dom"/>
</dbReference>
<dbReference type="GO" id="GO:0005524">
    <property type="term" value="F:ATP binding"/>
    <property type="evidence" value="ECO:0007669"/>
    <property type="project" value="UniProtKB-KW"/>
</dbReference>
<dbReference type="Gene3D" id="3.30.300.30">
    <property type="match status" value="1"/>
</dbReference>
<dbReference type="Pfam" id="PF13193">
    <property type="entry name" value="AMP-binding_C"/>
    <property type="match status" value="1"/>
</dbReference>
<evidence type="ECO:0000256" key="3">
    <source>
        <dbReference type="ARBA" id="ARBA00022598"/>
    </source>
</evidence>
<feature type="domain" description="AMP-binding enzyme C-terminal" evidence="12">
    <location>
        <begin position="692"/>
        <end position="770"/>
    </location>
</feature>
<evidence type="ECO:0000256" key="1">
    <source>
        <dbReference type="ARBA" id="ARBA00001946"/>
    </source>
</evidence>
<evidence type="ECO:0000313" key="14">
    <source>
        <dbReference type="EMBL" id="GJN03054.1"/>
    </source>
</evidence>
<feature type="domain" description="AMP-dependent synthetase/ligase" evidence="11">
    <location>
        <begin position="379"/>
        <end position="583"/>
    </location>
</feature>
<organism evidence="14 15">
    <name type="scientific">Eleusine coracana subsp. coracana</name>
    <dbReference type="NCBI Taxonomy" id="191504"/>
    <lineage>
        <taxon>Eukaryota</taxon>
        <taxon>Viridiplantae</taxon>
        <taxon>Streptophyta</taxon>
        <taxon>Embryophyta</taxon>
        <taxon>Tracheophyta</taxon>
        <taxon>Spermatophyta</taxon>
        <taxon>Magnoliopsida</taxon>
        <taxon>Liliopsida</taxon>
        <taxon>Poales</taxon>
        <taxon>Poaceae</taxon>
        <taxon>PACMAD clade</taxon>
        <taxon>Chloridoideae</taxon>
        <taxon>Cynodonteae</taxon>
        <taxon>Eleusininae</taxon>
        <taxon>Eleusine</taxon>
    </lineage>
</organism>
<accession>A0AAV5CXF8</accession>
<keyword evidence="4" id="KW-0547">Nucleotide-binding</keyword>
<dbReference type="PANTHER" id="PTHR24095">
    <property type="entry name" value="ACETYL-COENZYME A SYNTHETASE"/>
    <property type="match status" value="1"/>
</dbReference>
<dbReference type="InterPro" id="IPR042099">
    <property type="entry name" value="ANL_N_sf"/>
</dbReference>
<dbReference type="InterPro" id="IPR032387">
    <property type="entry name" value="ACAS_N"/>
</dbReference>
<dbReference type="GO" id="GO:0006085">
    <property type="term" value="P:acetyl-CoA biosynthetic process"/>
    <property type="evidence" value="ECO:0007669"/>
    <property type="project" value="TreeGrafter"/>
</dbReference>
<dbReference type="EMBL" id="BQKI01000009">
    <property type="protein sequence ID" value="GJN03054.1"/>
    <property type="molecule type" value="Genomic_DNA"/>
</dbReference>
<keyword evidence="5" id="KW-0067">ATP-binding</keyword>
<keyword evidence="3" id="KW-0436">Ligase</keyword>
<keyword evidence="6" id="KW-0460">Magnesium</keyword>
<dbReference type="SUPFAM" id="SSF56801">
    <property type="entry name" value="Acetyl-CoA synthetase-like"/>
    <property type="match status" value="3"/>
</dbReference>
<dbReference type="AlphaFoldDB" id="A0AAV5CXF8"/>
<evidence type="ECO:0000259" key="13">
    <source>
        <dbReference type="Pfam" id="PF16177"/>
    </source>
</evidence>
<feature type="domain" description="Acetyl-coenzyme A synthetase N-terminal" evidence="13">
    <location>
        <begin position="58"/>
        <end position="101"/>
    </location>
</feature>
<keyword evidence="15" id="KW-1185">Reference proteome</keyword>
<comment type="caution">
    <text evidence="14">The sequence shown here is derived from an EMBL/GenBank/DDBJ whole genome shotgun (WGS) entry which is preliminary data.</text>
</comment>
<evidence type="ECO:0000256" key="8">
    <source>
        <dbReference type="ARBA" id="ARBA00034223"/>
    </source>
</evidence>
<evidence type="ECO:0000259" key="11">
    <source>
        <dbReference type="Pfam" id="PF00501"/>
    </source>
</evidence>
<reference evidence="14" key="2">
    <citation type="submission" date="2021-12" db="EMBL/GenBank/DDBJ databases">
        <title>Resequencing data analysis of finger millet.</title>
        <authorList>
            <person name="Hatakeyama M."/>
            <person name="Aluri S."/>
            <person name="Balachadran M.T."/>
            <person name="Sivarajan S.R."/>
            <person name="Poveda L."/>
            <person name="Shimizu-Inatsugi R."/>
            <person name="Schlapbach R."/>
            <person name="Sreeman S.M."/>
            <person name="Shimizu K.K."/>
        </authorList>
    </citation>
    <scope>NUCLEOTIDE SEQUENCE</scope>
</reference>
<comment type="similarity">
    <text evidence="2">Belongs to the ATP-dependent AMP-binding enzyme family.</text>
</comment>
<dbReference type="InterPro" id="IPR025110">
    <property type="entry name" value="AMP-bd_C"/>
</dbReference>
<comment type="catalytic activity">
    <reaction evidence="8">
        <text>(E)-4-coumaroyl-AMP + CoA = (E)-4-coumaroyl-CoA + AMP + H(+)</text>
        <dbReference type="Rhea" id="RHEA:72423"/>
        <dbReference type="ChEBI" id="CHEBI:15378"/>
        <dbReference type="ChEBI" id="CHEBI:57287"/>
        <dbReference type="ChEBI" id="CHEBI:85008"/>
        <dbReference type="ChEBI" id="CHEBI:192348"/>
        <dbReference type="ChEBI" id="CHEBI:456215"/>
    </reaction>
    <physiologicalReaction direction="left-to-right" evidence="8">
        <dbReference type="Rhea" id="RHEA:72424"/>
    </physiologicalReaction>
</comment>
<proteinExistence type="inferred from homology"/>
<evidence type="ECO:0000256" key="5">
    <source>
        <dbReference type="ARBA" id="ARBA00022840"/>
    </source>
</evidence>
<protein>
    <recommendedName>
        <fullName evidence="16">Acetate--CoA ligase</fullName>
    </recommendedName>
</protein>
<reference evidence="14" key="1">
    <citation type="journal article" date="2018" name="DNA Res.">
        <title>Multiple hybrid de novo genome assembly of finger millet, an orphan allotetraploid crop.</title>
        <authorList>
            <person name="Hatakeyama M."/>
            <person name="Aluri S."/>
            <person name="Balachadran M.T."/>
            <person name="Sivarajan S.R."/>
            <person name="Patrignani A."/>
            <person name="Gruter S."/>
            <person name="Poveda L."/>
            <person name="Shimizu-Inatsugi R."/>
            <person name="Baeten J."/>
            <person name="Francoijs K.J."/>
            <person name="Nataraja K.N."/>
            <person name="Reddy Y.A.N."/>
            <person name="Phadnis S."/>
            <person name="Ravikumar R.L."/>
            <person name="Schlapbach R."/>
            <person name="Sreeman S.M."/>
            <person name="Shimizu K.K."/>
        </authorList>
    </citation>
    <scope>NUCLEOTIDE SEQUENCE</scope>
</reference>
<evidence type="ECO:0000256" key="10">
    <source>
        <dbReference type="SAM" id="MobiDB-lite"/>
    </source>
</evidence>
<dbReference type="InterPro" id="IPR045851">
    <property type="entry name" value="AMP-bd_C_sf"/>
</dbReference>
<dbReference type="GO" id="GO:0016207">
    <property type="term" value="F:4-coumarate-CoA ligase activity"/>
    <property type="evidence" value="ECO:0007669"/>
    <property type="project" value="UniProtKB-EC"/>
</dbReference>
<dbReference type="Pfam" id="PF00501">
    <property type="entry name" value="AMP-binding"/>
    <property type="match status" value="2"/>
</dbReference>
<evidence type="ECO:0000256" key="9">
    <source>
        <dbReference type="ARBA" id="ARBA00034252"/>
    </source>
</evidence>
<dbReference type="FunFam" id="3.30.300.30:FF:000004">
    <property type="entry name" value="Acetyl-coenzyme A synthetase"/>
    <property type="match status" value="1"/>
</dbReference>
<dbReference type="Proteomes" id="UP001054889">
    <property type="component" value="Unassembled WGS sequence"/>
</dbReference>
<dbReference type="PANTHER" id="PTHR24095:SF217">
    <property type="entry name" value="ACETYL-COENZYME A SYNTHETASE"/>
    <property type="match status" value="1"/>
</dbReference>
<comment type="catalytic activity">
    <reaction evidence="7">
        <text>(E)-4-coumarate + ATP + H(+) = (E)-4-coumaroyl-AMP + diphosphate</text>
        <dbReference type="Rhea" id="RHEA:72419"/>
        <dbReference type="ChEBI" id="CHEBI:12876"/>
        <dbReference type="ChEBI" id="CHEBI:15378"/>
        <dbReference type="ChEBI" id="CHEBI:30616"/>
        <dbReference type="ChEBI" id="CHEBI:33019"/>
        <dbReference type="ChEBI" id="CHEBI:192348"/>
    </reaction>
    <physiologicalReaction direction="left-to-right" evidence="7">
        <dbReference type="Rhea" id="RHEA:72420"/>
    </physiologicalReaction>
</comment>
<feature type="domain" description="AMP-dependent synthetase/ligase" evidence="11">
    <location>
        <begin position="108"/>
        <end position="180"/>
    </location>
</feature>
<evidence type="ECO:0008006" key="16">
    <source>
        <dbReference type="Google" id="ProtNLM"/>
    </source>
</evidence>